<organism evidence="1 2">
    <name type="scientific">Salmonella enterica subsp. enterica serovar Uganda str. R8-3404</name>
    <dbReference type="NCBI Taxonomy" id="913083"/>
    <lineage>
        <taxon>Bacteria</taxon>
        <taxon>Pseudomonadati</taxon>
        <taxon>Pseudomonadota</taxon>
        <taxon>Gammaproteobacteria</taxon>
        <taxon>Enterobacterales</taxon>
        <taxon>Enterobacteriaceae</taxon>
        <taxon>Salmonella</taxon>
    </lineage>
</organism>
<dbReference type="Proteomes" id="UP000003915">
    <property type="component" value="Unassembled WGS sequence"/>
</dbReference>
<dbReference type="AlphaFoldDB" id="A0A6C8H8I5"/>
<evidence type="ECO:0000313" key="2">
    <source>
        <dbReference type="Proteomes" id="UP000003915"/>
    </source>
</evidence>
<dbReference type="EMBL" id="AFCV01000177">
    <property type="protein sequence ID" value="EHC95598.1"/>
    <property type="molecule type" value="Genomic_DNA"/>
</dbReference>
<proteinExistence type="predicted"/>
<accession>A0A6C8H8I5</accession>
<sequence>MTRPKIETGKEKRTTTVHDGRGFALWRQTLRRRAGFFVYAGG</sequence>
<name>A0A6C8H8I5_SALET</name>
<comment type="caution">
    <text evidence="1">The sequence shown here is derived from an EMBL/GenBank/DDBJ whole genome shotgun (WGS) entry which is preliminary data.</text>
</comment>
<reference evidence="1 2" key="1">
    <citation type="journal article" date="2011" name="BMC Genomics">
        <title>Genome sequencing reveals diversification of virulence factor content and possible host adaptation in distinct subpopulations of Salmonella enterica.</title>
        <authorList>
            <person name="den Bakker H.C."/>
            <person name="Moreno Switt A.I."/>
            <person name="Govoni G."/>
            <person name="Cummings C.A."/>
            <person name="Ranieri M.L."/>
            <person name="Degoricija L."/>
            <person name="Hoelzer K."/>
            <person name="Rodriguez-Rivera L.D."/>
            <person name="Brown S."/>
            <person name="Bolchacova E."/>
            <person name="Furtado M.R."/>
            <person name="Wiedmann M."/>
        </authorList>
    </citation>
    <scope>NUCLEOTIDE SEQUENCE [LARGE SCALE GENOMIC DNA]</scope>
    <source>
        <strain evidence="1 2">R8-3404</strain>
    </source>
</reference>
<evidence type="ECO:0000313" key="1">
    <source>
        <dbReference type="EMBL" id="EHC95598.1"/>
    </source>
</evidence>
<protein>
    <submittedName>
        <fullName evidence="1">Uncharacterized protein</fullName>
    </submittedName>
</protein>
<gene>
    <name evidence="1" type="ORF">LTSEUGA_0735</name>
</gene>